<dbReference type="EC" id="3.1.3.16" evidence="1"/>
<feature type="domain" description="PPM-type phosphatase" evidence="2">
    <location>
        <begin position="61"/>
        <end position="331"/>
    </location>
</feature>
<gene>
    <name evidence="3" type="ORF">DUNSADRAFT_2916</name>
</gene>
<dbReference type="InterPro" id="IPR036457">
    <property type="entry name" value="PPM-type-like_dom_sf"/>
</dbReference>
<organism evidence="3 4">
    <name type="scientific">Dunaliella salina</name>
    <name type="common">Green alga</name>
    <name type="synonym">Protococcus salinus</name>
    <dbReference type="NCBI Taxonomy" id="3046"/>
    <lineage>
        <taxon>Eukaryota</taxon>
        <taxon>Viridiplantae</taxon>
        <taxon>Chlorophyta</taxon>
        <taxon>core chlorophytes</taxon>
        <taxon>Chlorophyceae</taxon>
        <taxon>CS clade</taxon>
        <taxon>Chlamydomonadales</taxon>
        <taxon>Dunaliellaceae</taxon>
        <taxon>Dunaliella</taxon>
    </lineage>
</organism>
<comment type="cofactor">
    <cofactor evidence="1">
        <name>Mg(2+)</name>
        <dbReference type="ChEBI" id="CHEBI:18420"/>
    </cofactor>
</comment>
<dbReference type="Proteomes" id="UP000815325">
    <property type="component" value="Unassembled WGS sequence"/>
</dbReference>
<keyword evidence="1" id="KW-0479">Metal-binding</keyword>
<proteinExistence type="inferred from homology"/>
<keyword evidence="1" id="KW-0464">Manganese</keyword>
<evidence type="ECO:0000256" key="1">
    <source>
        <dbReference type="RuleBase" id="RU366020"/>
    </source>
</evidence>
<comment type="catalytic activity">
    <reaction evidence="1">
        <text>O-phospho-L-seryl-[protein] + H2O = L-seryl-[protein] + phosphate</text>
        <dbReference type="Rhea" id="RHEA:20629"/>
        <dbReference type="Rhea" id="RHEA-COMP:9863"/>
        <dbReference type="Rhea" id="RHEA-COMP:11604"/>
        <dbReference type="ChEBI" id="CHEBI:15377"/>
        <dbReference type="ChEBI" id="CHEBI:29999"/>
        <dbReference type="ChEBI" id="CHEBI:43474"/>
        <dbReference type="ChEBI" id="CHEBI:83421"/>
        <dbReference type="EC" id="3.1.3.16"/>
    </reaction>
</comment>
<dbReference type="InterPro" id="IPR001932">
    <property type="entry name" value="PPM-type_phosphatase-like_dom"/>
</dbReference>
<dbReference type="SMART" id="SM00332">
    <property type="entry name" value="PP2Cc"/>
    <property type="match status" value="1"/>
</dbReference>
<evidence type="ECO:0000313" key="3">
    <source>
        <dbReference type="EMBL" id="KAF5838380.1"/>
    </source>
</evidence>
<keyword evidence="1" id="KW-0378">Hydrolase</keyword>
<protein>
    <recommendedName>
        <fullName evidence="1">Protein phosphatase</fullName>
        <ecNumber evidence="1">3.1.3.16</ecNumber>
    </recommendedName>
</protein>
<comment type="caution">
    <text evidence="3">The sequence shown here is derived from an EMBL/GenBank/DDBJ whole genome shotgun (WGS) entry which is preliminary data.</text>
</comment>
<dbReference type="Gene3D" id="3.60.40.10">
    <property type="entry name" value="PPM-type phosphatase domain"/>
    <property type="match status" value="1"/>
</dbReference>
<comment type="cofactor">
    <cofactor evidence="1">
        <name>Mn(2+)</name>
        <dbReference type="ChEBI" id="CHEBI:29035"/>
    </cofactor>
</comment>
<name>A0ABQ7GUT6_DUNSA</name>
<comment type="catalytic activity">
    <reaction evidence="1">
        <text>O-phospho-L-threonyl-[protein] + H2O = L-threonyl-[protein] + phosphate</text>
        <dbReference type="Rhea" id="RHEA:47004"/>
        <dbReference type="Rhea" id="RHEA-COMP:11060"/>
        <dbReference type="Rhea" id="RHEA-COMP:11605"/>
        <dbReference type="ChEBI" id="CHEBI:15377"/>
        <dbReference type="ChEBI" id="CHEBI:30013"/>
        <dbReference type="ChEBI" id="CHEBI:43474"/>
        <dbReference type="ChEBI" id="CHEBI:61977"/>
        <dbReference type="EC" id="3.1.3.16"/>
    </reaction>
</comment>
<keyword evidence="1" id="KW-0460">Magnesium</keyword>
<dbReference type="PANTHER" id="PTHR12320:SF1">
    <property type="entry name" value="PROTEIN PHOSPHATASE PTC7 HOMOLOG"/>
    <property type="match status" value="1"/>
</dbReference>
<dbReference type="Pfam" id="PF07228">
    <property type="entry name" value="SpoIIE"/>
    <property type="match status" value="1"/>
</dbReference>
<reference evidence="3" key="1">
    <citation type="submission" date="2017-08" db="EMBL/GenBank/DDBJ databases">
        <authorList>
            <person name="Polle J.E."/>
            <person name="Barry K."/>
            <person name="Cushman J."/>
            <person name="Schmutz J."/>
            <person name="Tran D."/>
            <person name="Hathwaick L.T."/>
            <person name="Yim W.C."/>
            <person name="Jenkins J."/>
            <person name="Mckie-Krisberg Z.M."/>
            <person name="Prochnik S."/>
            <person name="Lindquist E."/>
            <person name="Dockter R.B."/>
            <person name="Adam C."/>
            <person name="Molina H."/>
            <person name="Bunkerborg J."/>
            <person name="Jin E."/>
            <person name="Buchheim M."/>
            <person name="Magnuson J."/>
        </authorList>
    </citation>
    <scope>NUCLEOTIDE SEQUENCE</scope>
    <source>
        <strain evidence="3">CCAP 19/18</strain>
    </source>
</reference>
<dbReference type="SMART" id="SM00331">
    <property type="entry name" value="PP2C_SIG"/>
    <property type="match status" value="1"/>
</dbReference>
<evidence type="ECO:0000259" key="2">
    <source>
        <dbReference type="PROSITE" id="PS51746"/>
    </source>
</evidence>
<sequence>MLKLFGKGKASSKPNTDALPASLSVIEQVEGSAFSKRYVFDEPLPAEASGKNIVLRLQCAACYLPHPEKLHYGGEDAYFISDVCGGAMGVADGVGGWQETGVNPADYSRMFMKMACEYLEGSGKFSSEGGTAGAVVDPRGALSAGHQQTKVPGSATACVMQLDPEHKSLEAANLGDSGFMVIRNKRSIAKSRPLQHYFDCPLQFGAFPEYVEATDTAEMADTYSIPLAPGDVIVAGSDGLWDNVFESEIIELAPRSAGDVQRAATTLANLAQQHAGDSEFQSPYVKEALSQGLDIPWWEKLLGTSFKGGRCQLKQLSGGKMDDITVLIAFVAESDVPPAQRQQEQQ</sequence>
<comment type="similarity">
    <text evidence="1">Belongs to the PP2C family.</text>
</comment>
<dbReference type="PANTHER" id="PTHR12320">
    <property type="entry name" value="PROTEIN PHOSPHATASE 2C"/>
    <property type="match status" value="1"/>
</dbReference>
<dbReference type="SUPFAM" id="SSF81606">
    <property type="entry name" value="PP2C-like"/>
    <property type="match status" value="1"/>
</dbReference>
<evidence type="ECO:0000313" key="4">
    <source>
        <dbReference type="Proteomes" id="UP000815325"/>
    </source>
</evidence>
<keyword evidence="4" id="KW-1185">Reference proteome</keyword>
<dbReference type="EMBL" id="MU069580">
    <property type="protein sequence ID" value="KAF5838380.1"/>
    <property type="molecule type" value="Genomic_DNA"/>
</dbReference>
<dbReference type="InterPro" id="IPR039123">
    <property type="entry name" value="PPTC7"/>
</dbReference>
<keyword evidence="1" id="KW-0904">Protein phosphatase</keyword>
<dbReference type="PROSITE" id="PS51746">
    <property type="entry name" value="PPM_2"/>
    <property type="match status" value="1"/>
</dbReference>
<accession>A0ABQ7GUT6</accession>